<reference evidence="2 3" key="1">
    <citation type="journal article" date="2015" name="Nature">
        <title>rRNA introns, odd ribosomes, and small enigmatic genomes across a large radiation of phyla.</title>
        <authorList>
            <person name="Brown C.T."/>
            <person name="Hug L.A."/>
            <person name="Thomas B.C."/>
            <person name="Sharon I."/>
            <person name="Castelle C.J."/>
            <person name="Singh A."/>
            <person name="Wilkins M.J."/>
            <person name="Williams K.H."/>
            <person name="Banfield J.F."/>
        </authorList>
    </citation>
    <scope>NUCLEOTIDE SEQUENCE [LARGE SCALE GENOMIC DNA]</scope>
</reference>
<dbReference type="AlphaFoldDB" id="A0A0G1QQ36"/>
<accession>A0A0G1QQ36</accession>
<evidence type="ECO:0000313" key="2">
    <source>
        <dbReference type="EMBL" id="KKU47059.1"/>
    </source>
</evidence>
<proteinExistence type="predicted"/>
<protein>
    <recommendedName>
        <fullName evidence="4">Thioredoxin domain-containing protein</fullName>
    </recommendedName>
</protein>
<keyword evidence="1" id="KW-0812">Transmembrane</keyword>
<dbReference type="InterPro" id="IPR036249">
    <property type="entry name" value="Thioredoxin-like_sf"/>
</dbReference>
<name>A0A0G1QQ36_9BACT</name>
<evidence type="ECO:0008006" key="4">
    <source>
        <dbReference type="Google" id="ProtNLM"/>
    </source>
</evidence>
<evidence type="ECO:0000256" key="1">
    <source>
        <dbReference type="SAM" id="Phobius"/>
    </source>
</evidence>
<keyword evidence="1" id="KW-1133">Transmembrane helix</keyword>
<gene>
    <name evidence="2" type="ORF">UX67_C0051G0007</name>
</gene>
<comment type="caution">
    <text evidence="2">The sequence shown here is derived from an EMBL/GenBank/DDBJ whole genome shotgun (WGS) entry which is preliminary data.</text>
</comment>
<dbReference type="Proteomes" id="UP000034831">
    <property type="component" value="Unassembled WGS sequence"/>
</dbReference>
<feature type="transmembrane region" description="Helical" evidence="1">
    <location>
        <begin position="6"/>
        <end position="22"/>
    </location>
</feature>
<dbReference type="SUPFAM" id="SSF52833">
    <property type="entry name" value="Thioredoxin-like"/>
    <property type="match status" value="1"/>
</dbReference>
<sequence>MNKKILILIIVLLVVFGGYFLLKGSPQTEVLRNPEGVTNEEVESSNYRLYSPAEYEKAKAEGRVIMLYFTANWCPICREQEPVNMAALTELSGDKEIVAFRIQETGR</sequence>
<evidence type="ECO:0000313" key="3">
    <source>
        <dbReference type="Proteomes" id="UP000034831"/>
    </source>
</evidence>
<dbReference type="EMBL" id="LCNC01000051">
    <property type="protein sequence ID" value="KKU47059.1"/>
    <property type="molecule type" value="Genomic_DNA"/>
</dbReference>
<dbReference type="Gene3D" id="3.40.30.10">
    <property type="entry name" value="Glutaredoxin"/>
    <property type="match status" value="1"/>
</dbReference>
<organism evidence="2 3">
    <name type="scientific">Candidatus Woesebacteria bacterium GW2011_GWF2_46_8</name>
    <dbReference type="NCBI Taxonomy" id="1618604"/>
    <lineage>
        <taxon>Bacteria</taxon>
        <taxon>Candidatus Woeseibacteriota</taxon>
    </lineage>
</organism>
<keyword evidence="1" id="KW-0472">Membrane</keyword>